<name>A0A3S0V7B8_9PROT</name>
<dbReference type="Proteomes" id="UP000280346">
    <property type="component" value="Unassembled WGS sequence"/>
</dbReference>
<reference evidence="2 3" key="1">
    <citation type="submission" date="2018-12" db="EMBL/GenBank/DDBJ databases">
        <authorList>
            <person name="Yang Y."/>
        </authorList>
    </citation>
    <scope>NUCLEOTIDE SEQUENCE [LARGE SCALE GENOMIC DNA]</scope>
    <source>
        <strain evidence="2 3">GSF71</strain>
    </source>
</reference>
<organism evidence="2 3">
    <name type="scientific">Azospirillum doebereinerae</name>
    <dbReference type="NCBI Taxonomy" id="92933"/>
    <lineage>
        <taxon>Bacteria</taxon>
        <taxon>Pseudomonadati</taxon>
        <taxon>Pseudomonadota</taxon>
        <taxon>Alphaproteobacteria</taxon>
        <taxon>Rhodospirillales</taxon>
        <taxon>Azospirillaceae</taxon>
        <taxon>Azospirillum</taxon>
    </lineage>
</organism>
<evidence type="ECO:0000313" key="3">
    <source>
        <dbReference type="Proteomes" id="UP000280346"/>
    </source>
</evidence>
<proteinExistence type="predicted"/>
<sequence>MPSPHSTAVPTPDDAAGPPKPGSKEALLIALLRRDNGATLDDLTAATGWQRHSVRGAIAGRIKRRLGLAIRSEKTEAGRRYRIVEAG</sequence>
<dbReference type="InterPro" id="IPR021880">
    <property type="entry name" value="DUF3489"/>
</dbReference>
<evidence type="ECO:0000256" key="1">
    <source>
        <dbReference type="SAM" id="MobiDB-lite"/>
    </source>
</evidence>
<evidence type="ECO:0000313" key="2">
    <source>
        <dbReference type="EMBL" id="RUQ74020.1"/>
    </source>
</evidence>
<feature type="region of interest" description="Disordered" evidence="1">
    <location>
        <begin position="1"/>
        <end position="23"/>
    </location>
</feature>
<gene>
    <name evidence="2" type="ORF">EJ913_06515</name>
</gene>
<protein>
    <submittedName>
        <fullName evidence="2">DUF3489 domain-containing protein</fullName>
    </submittedName>
</protein>
<dbReference type="EMBL" id="RZIJ01000004">
    <property type="protein sequence ID" value="RUQ74020.1"/>
    <property type="molecule type" value="Genomic_DNA"/>
</dbReference>
<dbReference type="AlphaFoldDB" id="A0A3S0V7B8"/>
<keyword evidence="3" id="KW-1185">Reference proteome</keyword>
<dbReference type="Pfam" id="PF11994">
    <property type="entry name" value="DUF3489"/>
    <property type="match status" value="1"/>
</dbReference>
<dbReference type="RefSeq" id="WP_126996015.1">
    <property type="nucleotide sequence ID" value="NZ_JBNPXW010000007.1"/>
</dbReference>
<dbReference type="OrthoDB" id="7206991at2"/>
<accession>A0A3S0V7B8</accession>
<comment type="caution">
    <text evidence="2">The sequence shown here is derived from an EMBL/GenBank/DDBJ whole genome shotgun (WGS) entry which is preliminary data.</text>
</comment>